<dbReference type="EMBL" id="OZ034819">
    <property type="protein sequence ID" value="CAL1392678.1"/>
    <property type="molecule type" value="Genomic_DNA"/>
</dbReference>
<dbReference type="Proteomes" id="UP001497516">
    <property type="component" value="Chromosome 6"/>
</dbReference>
<protein>
    <submittedName>
        <fullName evidence="1">Uncharacterized protein</fullName>
    </submittedName>
</protein>
<evidence type="ECO:0000313" key="2">
    <source>
        <dbReference type="Proteomes" id="UP001497516"/>
    </source>
</evidence>
<gene>
    <name evidence="1" type="ORF">LTRI10_LOCUS33304</name>
</gene>
<accession>A0AAV2F4F1</accession>
<dbReference type="AlphaFoldDB" id="A0AAV2F4F1"/>
<organism evidence="1 2">
    <name type="scientific">Linum trigynum</name>
    <dbReference type="NCBI Taxonomy" id="586398"/>
    <lineage>
        <taxon>Eukaryota</taxon>
        <taxon>Viridiplantae</taxon>
        <taxon>Streptophyta</taxon>
        <taxon>Embryophyta</taxon>
        <taxon>Tracheophyta</taxon>
        <taxon>Spermatophyta</taxon>
        <taxon>Magnoliopsida</taxon>
        <taxon>eudicotyledons</taxon>
        <taxon>Gunneridae</taxon>
        <taxon>Pentapetalae</taxon>
        <taxon>rosids</taxon>
        <taxon>fabids</taxon>
        <taxon>Malpighiales</taxon>
        <taxon>Linaceae</taxon>
        <taxon>Linum</taxon>
    </lineage>
</organism>
<sequence>MLVITRLLSDQKKVVKKQVEVLKRVRDSADMNLSIRVSEIEVLKVEIEQILSEKNVIETKKSDQIIKIGCLEEEISG</sequence>
<reference evidence="1 2" key="1">
    <citation type="submission" date="2024-04" db="EMBL/GenBank/DDBJ databases">
        <authorList>
            <person name="Fracassetti M."/>
        </authorList>
    </citation>
    <scope>NUCLEOTIDE SEQUENCE [LARGE SCALE GENOMIC DNA]</scope>
</reference>
<proteinExistence type="predicted"/>
<name>A0AAV2F4F1_9ROSI</name>
<evidence type="ECO:0000313" key="1">
    <source>
        <dbReference type="EMBL" id="CAL1392678.1"/>
    </source>
</evidence>
<keyword evidence="2" id="KW-1185">Reference proteome</keyword>